<dbReference type="PROSITE" id="PS50937">
    <property type="entry name" value="HTH_MERR_2"/>
    <property type="match status" value="1"/>
</dbReference>
<evidence type="ECO:0000256" key="2">
    <source>
        <dbReference type="ARBA" id="ARBA00023015"/>
    </source>
</evidence>
<feature type="domain" description="HTH merR-type" evidence="5">
    <location>
        <begin position="12"/>
        <end position="80"/>
    </location>
</feature>
<dbReference type="InterPro" id="IPR000551">
    <property type="entry name" value="MerR-type_HTH_dom"/>
</dbReference>
<reference evidence="7" key="1">
    <citation type="journal article" date="2019" name="Int. J. Syst. Evol. Microbiol.">
        <title>The Global Catalogue of Microorganisms (GCM) 10K type strain sequencing project: providing services to taxonomists for standard genome sequencing and annotation.</title>
        <authorList>
            <consortium name="The Broad Institute Genomics Platform"/>
            <consortium name="The Broad Institute Genome Sequencing Center for Infectious Disease"/>
            <person name="Wu L."/>
            <person name="Ma J."/>
        </authorList>
    </citation>
    <scope>NUCLEOTIDE SEQUENCE [LARGE SCALE GENOMIC DNA]</scope>
    <source>
        <strain evidence="7">CCM 8951</strain>
    </source>
</reference>
<keyword evidence="2" id="KW-0805">Transcription regulation</keyword>
<protein>
    <submittedName>
        <fullName evidence="6">MerR family transcriptional regulator</fullName>
    </submittedName>
</protein>
<keyword evidence="4" id="KW-0804">Transcription</keyword>
<keyword evidence="3" id="KW-0238">DNA-binding</keyword>
<dbReference type="SUPFAM" id="SSF46955">
    <property type="entry name" value="Putative DNA-binding domain"/>
    <property type="match status" value="1"/>
</dbReference>
<dbReference type="InterPro" id="IPR047057">
    <property type="entry name" value="MerR_fam"/>
</dbReference>
<evidence type="ECO:0000256" key="4">
    <source>
        <dbReference type="ARBA" id="ARBA00023163"/>
    </source>
</evidence>
<accession>A0ABW4DQJ4</accession>
<organism evidence="6 7">
    <name type="scientific">Lapidilactobacillus mulanensis</name>
    <dbReference type="NCBI Taxonomy" id="2485999"/>
    <lineage>
        <taxon>Bacteria</taxon>
        <taxon>Bacillati</taxon>
        <taxon>Bacillota</taxon>
        <taxon>Bacilli</taxon>
        <taxon>Lactobacillales</taxon>
        <taxon>Lactobacillaceae</taxon>
        <taxon>Lapidilactobacillus</taxon>
    </lineage>
</organism>
<dbReference type="Proteomes" id="UP001597244">
    <property type="component" value="Unassembled WGS sequence"/>
</dbReference>
<dbReference type="PROSITE" id="PS00552">
    <property type="entry name" value="HTH_MERR_1"/>
    <property type="match status" value="1"/>
</dbReference>
<dbReference type="PANTHER" id="PTHR30204:SF65">
    <property type="entry name" value="HTH-TYPE TRANSCRIPTIONAL REGULATOR TNRA"/>
    <property type="match status" value="1"/>
</dbReference>
<dbReference type="RefSeq" id="WP_125577781.1">
    <property type="nucleotide sequence ID" value="NZ_JBHTOF010000101.1"/>
</dbReference>
<evidence type="ECO:0000256" key="1">
    <source>
        <dbReference type="ARBA" id="ARBA00022491"/>
    </source>
</evidence>
<dbReference type="EMBL" id="JBHTOF010000101">
    <property type="protein sequence ID" value="MFD1466317.1"/>
    <property type="molecule type" value="Genomic_DNA"/>
</dbReference>
<comment type="caution">
    <text evidence="6">The sequence shown here is derived from an EMBL/GenBank/DDBJ whole genome shotgun (WGS) entry which is preliminary data.</text>
</comment>
<evidence type="ECO:0000313" key="7">
    <source>
        <dbReference type="Proteomes" id="UP001597244"/>
    </source>
</evidence>
<dbReference type="PANTHER" id="PTHR30204">
    <property type="entry name" value="REDOX-CYCLING DRUG-SENSING TRANSCRIPTIONAL ACTIVATOR SOXR"/>
    <property type="match status" value="1"/>
</dbReference>
<dbReference type="Pfam" id="PF13411">
    <property type="entry name" value="MerR_1"/>
    <property type="match status" value="1"/>
</dbReference>
<dbReference type="SMART" id="SM00422">
    <property type="entry name" value="HTH_MERR"/>
    <property type="match status" value="1"/>
</dbReference>
<evidence type="ECO:0000313" key="6">
    <source>
        <dbReference type="EMBL" id="MFD1466317.1"/>
    </source>
</evidence>
<sequence>MAYEQLRADLSILPIGTAMKLTGLTARQIRYYEANQLIKIVRSESNQRLFSLVDLQCLIQIKNLLHDEHNVAQVRQLLTQLDVQNSEHHDSQLRQTLQDELWLASPFSRSQSGTRQSPFFKP</sequence>
<gene>
    <name evidence="6" type="ORF">ACFQ4L_09625</name>
</gene>
<evidence type="ECO:0000256" key="3">
    <source>
        <dbReference type="ARBA" id="ARBA00023125"/>
    </source>
</evidence>
<dbReference type="InterPro" id="IPR009061">
    <property type="entry name" value="DNA-bd_dom_put_sf"/>
</dbReference>
<name>A0ABW4DQJ4_9LACO</name>
<dbReference type="Gene3D" id="1.10.1660.10">
    <property type="match status" value="1"/>
</dbReference>
<proteinExistence type="predicted"/>
<keyword evidence="7" id="KW-1185">Reference proteome</keyword>
<evidence type="ECO:0000259" key="5">
    <source>
        <dbReference type="PROSITE" id="PS50937"/>
    </source>
</evidence>
<keyword evidence="1" id="KW-0678">Repressor</keyword>